<dbReference type="EMBL" id="HACG01002169">
    <property type="protein sequence ID" value="CEK49034.1"/>
    <property type="molecule type" value="Transcribed_RNA"/>
</dbReference>
<reference evidence="1" key="1">
    <citation type="submission" date="2014-12" db="EMBL/GenBank/DDBJ databases">
        <title>Insight into the proteome of Arion vulgaris.</title>
        <authorList>
            <person name="Aradska J."/>
            <person name="Bulat T."/>
            <person name="Smidak R."/>
            <person name="Sarate P."/>
            <person name="Gangsoo J."/>
            <person name="Sialana F."/>
            <person name="Bilban M."/>
            <person name="Lubec G."/>
        </authorList>
    </citation>
    <scope>NUCLEOTIDE SEQUENCE</scope>
    <source>
        <tissue evidence="1">Skin</tissue>
    </source>
</reference>
<feature type="non-terminal residue" evidence="1">
    <location>
        <position position="1"/>
    </location>
</feature>
<sequence length="79" mass="9104">FPARAYLLVTTVKCQELEITAQISALNSLETSIFALVYSYIQVRNNIKLNNERSKTSNYIYTELTIDVILDIKKDLNIF</sequence>
<accession>A0A0B6XYQ0</accession>
<dbReference type="AlphaFoldDB" id="A0A0B6XYQ0"/>
<gene>
    <name evidence="1" type="primary">ORF6134</name>
</gene>
<evidence type="ECO:0000313" key="1">
    <source>
        <dbReference type="EMBL" id="CEK49034.1"/>
    </source>
</evidence>
<organism evidence="1">
    <name type="scientific">Arion vulgaris</name>
    <dbReference type="NCBI Taxonomy" id="1028688"/>
    <lineage>
        <taxon>Eukaryota</taxon>
        <taxon>Metazoa</taxon>
        <taxon>Spiralia</taxon>
        <taxon>Lophotrochozoa</taxon>
        <taxon>Mollusca</taxon>
        <taxon>Gastropoda</taxon>
        <taxon>Heterobranchia</taxon>
        <taxon>Euthyneura</taxon>
        <taxon>Panpulmonata</taxon>
        <taxon>Eupulmonata</taxon>
        <taxon>Stylommatophora</taxon>
        <taxon>Helicina</taxon>
        <taxon>Arionoidea</taxon>
        <taxon>Arionidae</taxon>
        <taxon>Arion</taxon>
    </lineage>
</organism>
<name>A0A0B6XYQ0_9EUPU</name>
<feature type="non-terminal residue" evidence="1">
    <location>
        <position position="79"/>
    </location>
</feature>
<proteinExistence type="predicted"/>
<protein>
    <submittedName>
        <fullName evidence="1">Uncharacterized protein</fullName>
    </submittedName>
</protein>